<evidence type="ECO:0000313" key="1">
    <source>
        <dbReference type="EMBL" id="KAJ4427465.1"/>
    </source>
</evidence>
<dbReference type="Proteomes" id="UP001148838">
    <property type="component" value="Unassembled WGS sequence"/>
</dbReference>
<comment type="caution">
    <text evidence="1">The sequence shown here is derived from an EMBL/GenBank/DDBJ whole genome shotgun (WGS) entry which is preliminary data.</text>
</comment>
<reference evidence="1 2" key="1">
    <citation type="journal article" date="2022" name="Allergy">
        <title>Genome assembly and annotation of Periplaneta americana reveal a comprehensive cockroach allergen profile.</title>
        <authorList>
            <person name="Wang L."/>
            <person name="Xiong Q."/>
            <person name="Saelim N."/>
            <person name="Wang L."/>
            <person name="Nong W."/>
            <person name="Wan A.T."/>
            <person name="Shi M."/>
            <person name="Liu X."/>
            <person name="Cao Q."/>
            <person name="Hui J.H.L."/>
            <person name="Sookrung N."/>
            <person name="Leung T.F."/>
            <person name="Tungtrongchitr A."/>
            <person name="Tsui S.K.W."/>
        </authorList>
    </citation>
    <scope>NUCLEOTIDE SEQUENCE [LARGE SCALE GENOMIC DNA]</scope>
    <source>
        <strain evidence="1">PWHHKU_190912</strain>
    </source>
</reference>
<gene>
    <name evidence="1" type="ORF">ANN_25113</name>
</gene>
<evidence type="ECO:0000313" key="2">
    <source>
        <dbReference type="Proteomes" id="UP001148838"/>
    </source>
</evidence>
<organism evidence="1 2">
    <name type="scientific">Periplaneta americana</name>
    <name type="common">American cockroach</name>
    <name type="synonym">Blatta americana</name>
    <dbReference type="NCBI Taxonomy" id="6978"/>
    <lineage>
        <taxon>Eukaryota</taxon>
        <taxon>Metazoa</taxon>
        <taxon>Ecdysozoa</taxon>
        <taxon>Arthropoda</taxon>
        <taxon>Hexapoda</taxon>
        <taxon>Insecta</taxon>
        <taxon>Pterygota</taxon>
        <taxon>Neoptera</taxon>
        <taxon>Polyneoptera</taxon>
        <taxon>Dictyoptera</taxon>
        <taxon>Blattodea</taxon>
        <taxon>Blattoidea</taxon>
        <taxon>Blattidae</taxon>
        <taxon>Blattinae</taxon>
        <taxon>Periplaneta</taxon>
    </lineage>
</organism>
<protein>
    <submittedName>
        <fullName evidence="1">Uncharacterized protein</fullName>
    </submittedName>
</protein>
<name>A0ABQ8S0Q4_PERAM</name>
<proteinExistence type="predicted"/>
<dbReference type="EMBL" id="JAJSOF020000038">
    <property type="protein sequence ID" value="KAJ4427465.1"/>
    <property type="molecule type" value="Genomic_DNA"/>
</dbReference>
<accession>A0ABQ8S0Q4</accession>
<keyword evidence="2" id="KW-1185">Reference proteome</keyword>
<sequence>MSPRSSTESYPAFARIGLRENPGKNLNEVTCSDRDSNPGHLVSRPDALTITPQIYNNIIREITVKKVMIARIGKVDHPRNVDGFAERRCVRYDVVNAYLRALVFLNRRMRVAARLEHIKTLEKIQKRALKCCRKNSPLKWDTLTDRRTRIRLCALFKTYRVGRNLLFRNNSVPTPSCSLAQLLRARSTALHKCSDSELLTCPAVAGSQYRVAQGMFRLRDNSRNVGACSDEPTTAAVTLFSLFFMLYLELR</sequence>